<dbReference type="AlphaFoldDB" id="A0A8A1MDH4"/>
<dbReference type="PANTHER" id="PTHR36091:SF1">
    <property type="entry name" value="ALTERED INHERITANCE OF MITOCHONDRIA PROTEIN 9, MITOCHONDRIAL"/>
    <property type="match status" value="1"/>
</dbReference>
<keyword evidence="4" id="KW-0809">Transit peptide</keyword>
<evidence type="ECO:0000313" key="8">
    <source>
        <dbReference type="Proteomes" id="UP000663671"/>
    </source>
</evidence>
<gene>
    <name evidence="7" type="ORF">I7I51_04384</name>
</gene>
<protein>
    <recommendedName>
        <fullName evidence="3">Altered inheritance of mitochondria protein 9, mitochondrial</fullName>
    </recommendedName>
    <alternativeName>
        <fullName evidence="6">Found in mitochondrial proteome protein 29</fullName>
    </alternativeName>
</protein>
<dbReference type="InterPro" id="IPR011009">
    <property type="entry name" value="Kinase-like_dom_sf"/>
</dbReference>
<evidence type="ECO:0000256" key="1">
    <source>
        <dbReference type="ARBA" id="ARBA00004173"/>
    </source>
</evidence>
<evidence type="ECO:0000256" key="3">
    <source>
        <dbReference type="ARBA" id="ARBA00016197"/>
    </source>
</evidence>
<dbReference type="InterPro" id="IPR051035">
    <property type="entry name" value="Mito_inheritance_9"/>
</dbReference>
<evidence type="ECO:0000313" key="7">
    <source>
        <dbReference type="EMBL" id="QSS62207.1"/>
    </source>
</evidence>
<dbReference type="VEuPathDB" id="FungiDB:I7I51_04384"/>
<evidence type="ECO:0000256" key="4">
    <source>
        <dbReference type="ARBA" id="ARBA00022946"/>
    </source>
</evidence>
<comment type="similarity">
    <text evidence="2">Belongs to the AIM9 family.</text>
</comment>
<dbReference type="EMBL" id="CP069111">
    <property type="protein sequence ID" value="QSS62207.1"/>
    <property type="molecule type" value="Genomic_DNA"/>
</dbReference>
<evidence type="ECO:0000256" key="5">
    <source>
        <dbReference type="ARBA" id="ARBA00023128"/>
    </source>
</evidence>
<dbReference type="Proteomes" id="UP000663671">
    <property type="component" value="Chromosome 5"/>
</dbReference>
<name>A0A8A1MDH4_AJECA</name>
<reference evidence="7" key="1">
    <citation type="submission" date="2021-01" db="EMBL/GenBank/DDBJ databases">
        <title>Chromosome-level genome assembly of a human fungal pathogen reveals clustering of transcriptionally co-regulated genes.</title>
        <authorList>
            <person name="Voorhies M."/>
            <person name="Cohen S."/>
            <person name="Shea T.P."/>
            <person name="Petrus S."/>
            <person name="Munoz J.F."/>
            <person name="Poplawski S."/>
            <person name="Goldman W.E."/>
            <person name="Michael T."/>
            <person name="Cuomo C.A."/>
            <person name="Sil A."/>
            <person name="Beyhan S."/>
        </authorList>
    </citation>
    <scope>NUCLEOTIDE SEQUENCE</scope>
    <source>
        <strain evidence="7">WU24</strain>
    </source>
</reference>
<dbReference type="GO" id="GO:0005739">
    <property type="term" value="C:mitochondrion"/>
    <property type="evidence" value="ECO:0007669"/>
    <property type="project" value="UniProtKB-SubCell"/>
</dbReference>
<sequence>MSGSDQWTTLTSQSNQIGVVENSAFASFMSATIAEGSFNKTFRLAMDNESAAIAKIPHPIDGPKYYTTAPEVATMDFEAPGTKLEDVWDHLPLEDRIVIMKDLLLIENKLLSVSFSCKDQPSFGPNASLKAREDKMCDPITFVNNTWDDDLLPLRGSLINVEIHWPKLGFNFVCPIRFTEEELQARTKDGNGGSCVAHSDIRKNNVLFGPKGCGSLDGSGAIHPVLLSQFILVDIGDCLRRN</sequence>
<proteinExistence type="inferred from homology"/>
<organism evidence="7 8">
    <name type="scientific">Ajellomyces capsulatus</name>
    <name type="common">Darling's disease fungus</name>
    <name type="synonym">Histoplasma capsulatum</name>
    <dbReference type="NCBI Taxonomy" id="5037"/>
    <lineage>
        <taxon>Eukaryota</taxon>
        <taxon>Fungi</taxon>
        <taxon>Dikarya</taxon>
        <taxon>Ascomycota</taxon>
        <taxon>Pezizomycotina</taxon>
        <taxon>Eurotiomycetes</taxon>
        <taxon>Eurotiomycetidae</taxon>
        <taxon>Onygenales</taxon>
        <taxon>Ajellomycetaceae</taxon>
        <taxon>Histoplasma</taxon>
    </lineage>
</organism>
<evidence type="ECO:0000256" key="2">
    <source>
        <dbReference type="ARBA" id="ARBA00005543"/>
    </source>
</evidence>
<dbReference type="OrthoDB" id="2968323at2759"/>
<evidence type="ECO:0000256" key="6">
    <source>
        <dbReference type="ARBA" id="ARBA00031849"/>
    </source>
</evidence>
<keyword evidence="5" id="KW-0496">Mitochondrion</keyword>
<dbReference type="SUPFAM" id="SSF56112">
    <property type="entry name" value="Protein kinase-like (PK-like)"/>
    <property type="match status" value="1"/>
</dbReference>
<comment type="subcellular location">
    <subcellularLocation>
        <location evidence="1">Mitochondrion</location>
    </subcellularLocation>
</comment>
<accession>A0A8A1MDH4</accession>
<dbReference type="PANTHER" id="PTHR36091">
    <property type="entry name" value="ALTERED INHERITANCE OF MITOCHONDRIA PROTEIN 9, MITOCHONDRIAL"/>
    <property type="match status" value="1"/>
</dbReference>